<accession>A0A8S4SB93</accession>
<comment type="caution">
    <text evidence="2">The sequence shown here is derived from an EMBL/GenBank/DDBJ whole genome shotgun (WGS) entry which is preliminary data.</text>
</comment>
<keyword evidence="3" id="KW-1185">Reference proteome</keyword>
<feature type="region of interest" description="Disordered" evidence="1">
    <location>
        <begin position="1"/>
        <end position="25"/>
    </location>
</feature>
<dbReference type="EMBL" id="CAKXAJ010026177">
    <property type="protein sequence ID" value="CAH2260952.1"/>
    <property type="molecule type" value="Genomic_DNA"/>
</dbReference>
<dbReference type="AlphaFoldDB" id="A0A8S4SB93"/>
<dbReference type="Proteomes" id="UP000838756">
    <property type="component" value="Unassembled WGS sequence"/>
</dbReference>
<proteinExistence type="predicted"/>
<evidence type="ECO:0000313" key="2">
    <source>
        <dbReference type="EMBL" id="CAH2260952.1"/>
    </source>
</evidence>
<protein>
    <submittedName>
        <fullName evidence="2">Jg17724 protein</fullName>
    </submittedName>
</protein>
<name>A0A8S4SB93_9NEOP</name>
<sequence>MGWEGRTETGGEGAEPPPPAHAPLDAVWQPVAGTRGVEAEDDLGVGGVMELRGISGFWEFGAGKKQLLTAENGEICLTRPRPAEL</sequence>
<dbReference type="OrthoDB" id="7347491at2759"/>
<evidence type="ECO:0000256" key="1">
    <source>
        <dbReference type="SAM" id="MobiDB-lite"/>
    </source>
</evidence>
<reference evidence="2" key="1">
    <citation type="submission" date="2022-03" db="EMBL/GenBank/DDBJ databases">
        <authorList>
            <person name="Lindestad O."/>
        </authorList>
    </citation>
    <scope>NUCLEOTIDE SEQUENCE</scope>
</reference>
<gene>
    <name evidence="2" type="primary">jg17724</name>
    <name evidence="2" type="ORF">PAEG_LOCUS23810</name>
</gene>
<organism evidence="2 3">
    <name type="scientific">Pararge aegeria aegeria</name>
    <dbReference type="NCBI Taxonomy" id="348720"/>
    <lineage>
        <taxon>Eukaryota</taxon>
        <taxon>Metazoa</taxon>
        <taxon>Ecdysozoa</taxon>
        <taxon>Arthropoda</taxon>
        <taxon>Hexapoda</taxon>
        <taxon>Insecta</taxon>
        <taxon>Pterygota</taxon>
        <taxon>Neoptera</taxon>
        <taxon>Endopterygota</taxon>
        <taxon>Lepidoptera</taxon>
        <taxon>Glossata</taxon>
        <taxon>Ditrysia</taxon>
        <taxon>Papilionoidea</taxon>
        <taxon>Nymphalidae</taxon>
        <taxon>Satyrinae</taxon>
        <taxon>Satyrini</taxon>
        <taxon>Parargina</taxon>
        <taxon>Pararge</taxon>
    </lineage>
</organism>
<evidence type="ECO:0000313" key="3">
    <source>
        <dbReference type="Proteomes" id="UP000838756"/>
    </source>
</evidence>